<reference evidence="2 3" key="1">
    <citation type="journal article" date="2016" name="Microbes Environ.">
        <title>Phylogenetically diverse aerobic anoxygenic phototrophic bacteria isolated from epilithic biofilms in Tama river, Japan.</title>
        <authorList>
            <person name="Hirose S."/>
            <person name="Matsuura K."/>
            <person name="Haruta S."/>
        </authorList>
    </citation>
    <scope>NUCLEOTIDE SEQUENCE [LARGE SCALE GENOMIC DNA]</scope>
    <source>
        <strain evidence="2 3">S08</strain>
    </source>
</reference>
<evidence type="ECO:0000256" key="1">
    <source>
        <dbReference type="SAM" id="Phobius"/>
    </source>
</evidence>
<dbReference type="RefSeq" id="WP_244408721.1">
    <property type="nucleotide sequence ID" value="NZ_AP025637.1"/>
</dbReference>
<accession>A0ABM7Y915</accession>
<keyword evidence="1" id="KW-0812">Transmembrane</keyword>
<organism evidence="2 3">
    <name type="scientific">Roseomonas fluvialis</name>
    <dbReference type="NCBI Taxonomy" id="1750527"/>
    <lineage>
        <taxon>Bacteria</taxon>
        <taxon>Pseudomonadati</taxon>
        <taxon>Pseudomonadota</taxon>
        <taxon>Alphaproteobacteria</taxon>
        <taxon>Acetobacterales</taxon>
        <taxon>Roseomonadaceae</taxon>
        <taxon>Roseomonas</taxon>
    </lineage>
</organism>
<evidence type="ECO:0000313" key="2">
    <source>
        <dbReference type="EMBL" id="BDG74557.1"/>
    </source>
</evidence>
<dbReference type="EMBL" id="AP025637">
    <property type="protein sequence ID" value="BDG74557.1"/>
    <property type="molecule type" value="Genomic_DNA"/>
</dbReference>
<sequence>MRLRLRHRPSLVVALAVLLAAGCIAALVPGVSPRAAFLFGWCAGAATHTVLLLRHLAVTPPARLRHQAALLEDSRWAILGTSLMAALTALLGVVSEIGGGGPRPAHAMALGVATITLSWLYLHVLFAAHYAHAYWLAEGGLDFPGGKEPDWLEFLYLSFTVGMTAQVSDVTTSSPAMRRMVLAHGLASFAFNAAILGVAVNLLAGSAAG</sequence>
<name>A0ABM7Y915_9PROT</name>
<proteinExistence type="predicted"/>
<dbReference type="InterPro" id="IPR009781">
    <property type="entry name" value="DUF1345"/>
</dbReference>
<dbReference type="Pfam" id="PF07077">
    <property type="entry name" value="DUF1345"/>
    <property type="match status" value="1"/>
</dbReference>
<feature type="transmembrane region" description="Helical" evidence="1">
    <location>
        <begin position="35"/>
        <end position="56"/>
    </location>
</feature>
<gene>
    <name evidence="2" type="ORF">Rmf_44860</name>
</gene>
<keyword evidence="1" id="KW-0472">Membrane</keyword>
<feature type="transmembrane region" description="Helical" evidence="1">
    <location>
        <begin position="181"/>
        <end position="204"/>
    </location>
</feature>
<feature type="transmembrane region" description="Helical" evidence="1">
    <location>
        <begin position="76"/>
        <end position="95"/>
    </location>
</feature>
<dbReference type="Proteomes" id="UP000831327">
    <property type="component" value="Chromosome"/>
</dbReference>
<protein>
    <submittedName>
        <fullName evidence="2">Membrane protein</fullName>
    </submittedName>
</protein>
<evidence type="ECO:0000313" key="3">
    <source>
        <dbReference type="Proteomes" id="UP000831327"/>
    </source>
</evidence>
<keyword evidence="3" id="KW-1185">Reference proteome</keyword>
<feature type="transmembrane region" description="Helical" evidence="1">
    <location>
        <begin position="107"/>
        <end position="128"/>
    </location>
</feature>
<keyword evidence="1" id="KW-1133">Transmembrane helix</keyword>
<dbReference type="PROSITE" id="PS51257">
    <property type="entry name" value="PROKAR_LIPOPROTEIN"/>
    <property type="match status" value="1"/>
</dbReference>